<dbReference type="SUPFAM" id="SSF56519">
    <property type="entry name" value="Penicillin binding protein dimerisation domain"/>
    <property type="match status" value="1"/>
</dbReference>
<dbReference type="Pfam" id="PF00905">
    <property type="entry name" value="Transpeptidase"/>
    <property type="match status" value="1"/>
</dbReference>
<keyword evidence="2" id="KW-0645">Protease</keyword>
<gene>
    <name evidence="7" type="ORF">FHS60_001778</name>
</gene>
<name>A0A7W5UL16_9BACT</name>
<dbReference type="InterPro" id="IPR036138">
    <property type="entry name" value="PBP_dimer_sf"/>
</dbReference>
<feature type="region of interest" description="Disordered" evidence="4">
    <location>
        <begin position="738"/>
        <end position="871"/>
    </location>
</feature>
<keyword evidence="3 5" id="KW-0472">Membrane</keyword>
<keyword evidence="2" id="KW-0378">Hydrolase</keyword>
<feature type="compositionally biased region" description="Basic and acidic residues" evidence="4">
    <location>
        <begin position="817"/>
        <end position="833"/>
    </location>
</feature>
<sequence length="871" mass="97516">MNFPKDKVIPRYSAIAIILTLVGLLIIGKATYIMTVKKPYWMAVAERFRKENKVLRPTRGDILSDNGELLAASIPEYKMFFDFMSSEKDSARRIKDQFRRDTLLQNHIDEICQGLHEIFPDVEPAKMKKHLAEGREKQRMNWPVLKRRVSYIEYRRVKQLPVFCKPDYYGGFHVEKIETRKNPYGNLAIRTVGDLYKGKDSARSGLELYFDKTLRGVPGRYHRQKVLDRYLSIVDQPAQNGYDVQTTLNVHMQDICETALRDQLKHIKAQNNGKVHFGVCILMEVATGDVKAISSLTQLGDGSFMEIQNKAVSNLMEPGSVFKPMSFLVAFNDGYLHINDPVYVGGGVVEMYGRKMKDHNWRSGGYGSMVARQCIQYSSNVGVSYFIDKFYRNQPEKFVDGIMNTGVGDDLHLPIPGYAKPRIVGPRQKGEYWAKTDLPWMSIGYVTQIPPISTLAFYNGIANNGKMMRPRFVKAILNNGEPVQTFEPIVQREHMAKDEAVRDVQTCLREVVTLGVGKKAASKLVSIAGKTGTAQVWTSNGRTTAYLVSFAGFFPFENPKYSMIVCVNKDGVAGGAIDCCPVFKRVAESVMALDRKSDYRTARDTNNVASPVVCSGDIVAAQHVLDELKVKARNSFARENESIVWGTSNTLHDGVALDRTVTASNAIPDLRGYGLRDALFRLEQMGLKVRVVGVGRVTGQSLLPGYNFKKGETISLVLGDEKDNVAQIDSLRKLDELHAQQEQSEQDSVQRSSQTEQTPATTSSSVKKPISPTEKPTPSAPKKEQSNKKEKKEAIVKPKEKNQPDSSSKDKNKKNKPKEQALKPKDNTAKTKEQTANPKGKTNQSKETTTKSKTSTTSSSKDKKTTDKKKK</sequence>
<evidence type="ECO:0000313" key="7">
    <source>
        <dbReference type="EMBL" id="MBB3703296.1"/>
    </source>
</evidence>
<dbReference type="InterPro" id="IPR005311">
    <property type="entry name" value="PBP_dimer"/>
</dbReference>
<dbReference type="GO" id="GO:0004180">
    <property type="term" value="F:carboxypeptidase activity"/>
    <property type="evidence" value="ECO:0007669"/>
    <property type="project" value="UniProtKB-KW"/>
</dbReference>
<dbReference type="GO" id="GO:0005886">
    <property type="term" value="C:plasma membrane"/>
    <property type="evidence" value="ECO:0007669"/>
    <property type="project" value="TreeGrafter"/>
</dbReference>
<dbReference type="SUPFAM" id="SSF56601">
    <property type="entry name" value="beta-lactamase/transpeptidase-like"/>
    <property type="match status" value="1"/>
</dbReference>
<dbReference type="InterPro" id="IPR001460">
    <property type="entry name" value="PCN-bd_Tpept"/>
</dbReference>
<dbReference type="InterPro" id="IPR005543">
    <property type="entry name" value="PASTA_dom"/>
</dbReference>
<evidence type="ECO:0000256" key="5">
    <source>
        <dbReference type="SAM" id="Phobius"/>
    </source>
</evidence>
<dbReference type="PANTHER" id="PTHR30627:SF1">
    <property type="entry name" value="PEPTIDOGLYCAN D,D-TRANSPEPTIDASE FTSI"/>
    <property type="match status" value="1"/>
</dbReference>
<comment type="subcellular location">
    <subcellularLocation>
        <location evidence="1">Membrane</location>
    </subcellularLocation>
</comment>
<protein>
    <submittedName>
        <fullName evidence="7">Cell division protein FtsI (Penicillin-binding protein 3)</fullName>
    </submittedName>
</protein>
<keyword evidence="5" id="KW-1133">Transmembrane helix</keyword>
<dbReference type="InterPro" id="IPR012338">
    <property type="entry name" value="Beta-lactam/transpept-like"/>
</dbReference>
<dbReference type="AlphaFoldDB" id="A0A7W5UL16"/>
<dbReference type="Proteomes" id="UP000541425">
    <property type="component" value="Unassembled WGS sequence"/>
</dbReference>
<feature type="transmembrane region" description="Helical" evidence="5">
    <location>
        <begin position="12"/>
        <end position="34"/>
    </location>
</feature>
<accession>A0A7W5UL16</accession>
<reference evidence="7 8" key="1">
    <citation type="submission" date="2020-08" db="EMBL/GenBank/DDBJ databases">
        <title>Genomic Encyclopedia of Type Strains, Phase IV (KMG-IV): sequencing the most valuable type-strain genomes for metagenomic binning, comparative biology and taxonomic classification.</title>
        <authorList>
            <person name="Goeker M."/>
        </authorList>
    </citation>
    <scope>NUCLEOTIDE SEQUENCE [LARGE SCALE GENOMIC DNA]</scope>
    <source>
        <strain evidence="7 8">DSM 22548</strain>
    </source>
</reference>
<dbReference type="Pfam" id="PF03717">
    <property type="entry name" value="PBP_dimer"/>
    <property type="match status" value="1"/>
</dbReference>
<dbReference type="EMBL" id="JACICA010000010">
    <property type="protein sequence ID" value="MBB3703296.1"/>
    <property type="molecule type" value="Genomic_DNA"/>
</dbReference>
<keyword evidence="7" id="KW-0132">Cell division</keyword>
<comment type="caution">
    <text evidence="7">The sequence shown here is derived from an EMBL/GenBank/DDBJ whole genome shotgun (WGS) entry which is preliminary data.</text>
</comment>
<evidence type="ECO:0000256" key="1">
    <source>
        <dbReference type="ARBA" id="ARBA00004370"/>
    </source>
</evidence>
<proteinExistence type="predicted"/>
<dbReference type="InterPro" id="IPR050515">
    <property type="entry name" value="Beta-lactam/transpept"/>
</dbReference>
<feature type="compositionally biased region" description="Polar residues" evidence="4">
    <location>
        <begin position="740"/>
        <end position="766"/>
    </location>
</feature>
<dbReference type="SUPFAM" id="SSF54184">
    <property type="entry name" value="Penicillin-binding protein 2x (pbp-2x), c-terminal domain"/>
    <property type="match status" value="1"/>
</dbReference>
<dbReference type="Pfam" id="PF03793">
    <property type="entry name" value="PASTA"/>
    <property type="match status" value="1"/>
</dbReference>
<evidence type="ECO:0000256" key="2">
    <source>
        <dbReference type="ARBA" id="ARBA00022645"/>
    </source>
</evidence>
<dbReference type="PROSITE" id="PS51178">
    <property type="entry name" value="PASTA"/>
    <property type="match status" value="1"/>
</dbReference>
<dbReference type="GO" id="GO:0071555">
    <property type="term" value="P:cell wall organization"/>
    <property type="evidence" value="ECO:0007669"/>
    <property type="project" value="TreeGrafter"/>
</dbReference>
<dbReference type="RefSeq" id="WP_183697552.1">
    <property type="nucleotide sequence ID" value="NZ_JACICA010000010.1"/>
</dbReference>
<evidence type="ECO:0000256" key="4">
    <source>
        <dbReference type="SAM" id="MobiDB-lite"/>
    </source>
</evidence>
<feature type="compositionally biased region" description="Basic and acidic residues" evidence="4">
    <location>
        <begin position="781"/>
        <end position="810"/>
    </location>
</feature>
<keyword evidence="2" id="KW-0121">Carboxypeptidase</keyword>
<keyword evidence="5" id="KW-0812">Transmembrane</keyword>
<dbReference type="GO" id="GO:0008658">
    <property type="term" value="F:penicillin binding"/>
    <property type="evidence" value="ECO:0007669"/>
    <property type="project" value="InterPro"/>
</dbReference>
<evidence type="ECO:0000256" key="3">
    <source>
        <dbReference type="ARBA" id="ARBA00023136"/>
    </source>
</evidence>
<evidence type="ECO:0000259" key="6">
    <source>
        <dbReference type="PROSITE" id="PS51178"/>
    </source>
</evidence>
<feature type="compositionally biased region" description="Low complexity" evidence="4">
    <location>
        <begin position="845"/>
        <end position="859"/>
    </location>
</feature>
<feature type="domain" description="PASTA" evidence="6">
    <location>
        <begin position="662"/>
        <end position="720"/>
    </location>
</feature>
<dbReference type="Gene3D" id="3.40.710.10">
    <property type="entry name" value="DD-peptidase/beta-lactamase superfamily"/>
    <property type="match status" value="1"/>
</dbReference>
<dbReference type="GO" id="GO:0051301">
    <property type="term" value="P:cell division"/>
    <property type="evidence" value="ECO:0007669"/>
    <property type="project" value="UniProtKB-KW"/>
</dbReference>
<dbReference type="Gene3D" id="3.90.1310.10">
    <property type="entry name" value="Penicillin-binding protein 2a (Domain 2)"/>
    <property type="match status" value="1"/>
</dbReference>
<feature type="compositionally biased region" description="Polar residues" evidence="4">
    <location>
        <begin position="834"/>
        <end position="843"/>
    </location>
</feature>
<keyword evidence="7" id="KW-0131">Cell cycle</keyword>
<evidence type="ECO:0000313" key="8">
    <source>
        <dbReference type="Proteomes" id="UP000541425"/>
    </source>
</evidence>
<dbReference type="SMART" id="SM00740">
    <property type="entry name" value="PASTA"/>
    <property type="match status" value="1"/>
</dbReference>
<dbReference type="Gene3D" id="3.30.450.330">
    <property type="match status" value="1"/>
</dbReference>
<dbReference type="PANTHER" id="PTHR30627">
    <property type="entry name" value="PEPTIDOGLYCAN D,D-TRANSPEPTIDASE"/>
    <property type="match status" value="1"/>
</dbReference>
<organism evidence="7 8">
    <name type="scientific">Alloprevotella rava</name>
    <dbReference type="NCBI Taxonomy" id="671218"/>
    <lineage>
        <taxon>Bacteria</taxon>
        <taxon>Pseudomonadati</taxon>
        <taxon>Bacteroidota</taxon>
        <taxon>Bacteroidia</taxon>
        <taxon>Bacteroidales</taxon>
        <taxon>Prevotellaceae</taxon>
        <taxon>Alloprevotella</taxon>
    </lineage>
</organism>